<dbReference type="Pfam" id="PF12796">
    <property type="entry name" value="Ank_2"/>
    <property type="match status" value="2"/>
</dbReference>
<dbReference type="InterPro" id="IPR051165">
    <property type="entry name" value="Multifunctional_ANK_Repeat"/>
</dbReference>
<evidence type="ECO:0000256" key="2">
    <source>
        <dbReference type="ARBA" id="ARBA00023043"/>
    </source>
</evidence>
<dbReference type="PROSITE" id="PS50088">
    <property type="entry name" value="ANK_REPEAT"/>
    <property type="match status" value="3"/>
</dbReference>
<dbReference type="EMBL" id="JBGBPQ010000010">
    <property type="protein sequence ID" value="KAL1519067.1"/>
    <property type="molecule type" value="Genomic_DNA"/>
</dbReference>
<feature type="repeat" description="ANK" evidence="3">
    <location>
        <begin position="148"/>
        <end position="180"/>
    </location>
</feature>
<evidence type="ECO:0000313" key="5">
    <source>
        <dbReference type="EMBL" id="KAL1519067.1"/>
    </source>
</evidence>
<evidence type="ECO:0000313" key="6">
    <source>
        <dbReference type="Proteomes" id="UP001515480"/>
    </source>
</evidence>
<dbReference type="AlphaFoldDB" id="A0AB34JE99"/>
<protein>
    <submittedName>
        <fullName evidence="5">Uncharacterized protein</fullName>
    </submittedName>
</protein>
<keyword evidence="6" id="KW-1185">Reference proteome</keyword>
<keyword evidence="1" id="KW-0677">Repeat</keyword>
<dbReference type="Gene3D" id="1.25.40.20">
    <property type="entry name" value="Ankyrin repeat-containing domain"/>
    <property type="match status" value="2"/>
</dbReference>
<dbReference type="SUPFAM" id="SSF48403">
    <property type="entry name" value="Ankyrin repeat"/>
    <property type="match status" value="1"/>
</dbReference>
<comment type="caution">
    <text evidence="5">The sequence shown here is derived from an EMBL/GenBank/DDBJ whole genome shotgun (WGS) entry which is preliminary data.</text>
</comment>
<evidence type="ECO:0000256" key="3">
    <source>
        <dbReference type="PROSITE-ProRule" id="PRU00023"/>
    </source>
</evidence>
<feature type="repeat" description="ANK" evidence="3">
    <location>
        <begin position="250"/>
        <end position="275"/>
    </location>
</feature>
<dbReference type="Proteomes" id="UP001515480">
    <property type="component" value="Unassembled WGS sequence"/>
</dbReference>
<proteinExistence type="predicted"/>
<reference evidence="5 6" key="1">
    <citation type="journal article" date="2024" name="Science">
        <title>Giant polyketide synthase enzymes in the biosynthesis of giant marine polyether toxins.</title>
        <authorList>
            <person name="Fallon T.R."/>
            <person name="Shende V.V."/>
            <person name="Wierzbicki I.H."/>
            <person name="Pendleton A.L."/>
            <person name="Watervoot N.F."/>
            <person name="Auber R.P."/>
            <person name="Gonzalez D.J."/>
            <person name="Wisecaver J.H."/>
            <person name="Moore B.S."/>
        </authorList>
    </citation>
    <scope>NUCLEOTIDE SEQUENCE [LARGE SCALE GENOMIC DNA]</scope>
    <source>
        <strain evidence="5 6">12B1</strain>
    </source>
</reference>
<dbReference type="PRINTS" id="PR01415">
    <property type="entry name" value="ANKYRIN"/>
</dbReference>
<dbReference type="PROSITE" id="PS50297">
    <property type="entry name" value="ANK_REP_REGION"/>
    <property type="match status" value="3"/>
</dbReference>
<feature type="repeat" description="ANK" evidence="3">
    <location>
        <begin position="322"/>
        <end position="354"/>
    </location>
</feature>
<dbReference type="Pfam" id="PF00023">
    <property type="entry name" value="Ank"/>
    <property type="match status" value="2"/>
</dbReference>
<gene>
    <name evidence="5" type="ORF">AB1Y20_003334</name>
</gene>
<organism evidence="5 6">
    <name type="scientific">Prymnesium parvum</name>
    <name type="common">Toxic golden alga</name>
    <dbReference type="NCBI Taxonomy" id="97485"/>
    <lineage>
        <taxon>Eukaryota</taxon>
        <taxon>Haptista</taxon>
        <taxon>Haptophyta</taxon>
        <taxon>Prymnesiophyceae</taxon>
        <taxon>Prymnesiales</taxon>
        <taxon>Prymnesiaceae</taxon>
        <taxon>Prymnesium</taxon>
    </lineage>
</organism>
<feature type="region of interest" description="Disordered" evidence="4">
    <location>
        <begin position="1"/>
        <end position="29"/>
    </location>
</feature>
<dbReference type="PANTHER" id="PTHR24123:SF33">
    <property type="entry name" value="PROTEIN HOS4"/>
    <property type="match status" value="1"/>
</dbReference>
<evidence type="ECO:0000256" key="4">
    <source>
        <dbReference type="SAM" id="MobiDB-lite"/>
    </source>
</evidence>
<keyword evidence="2 3" id="KW-0040">ANK repeat</keyword>
<dbReference type="SMART" id="SM00248">
    <property type="entry name" value="ANK"/>
    <property type="match status" value="6"/>
</dbReference>
<accession>A0AB34JE99</accession>
<dbReference type="InterPro" id="IPR036770">
    <property type="entry name" value="Ankyrin_rpt-contain_sf"/>
</dbReference>
<dbReference type="InterPro" id="IPR002110">
    <property type="entry name" value="Ankyrin_rpt"/>
</dbReference>
<sequence>MAATFDQPPSAAPRRRATPARRASHDPFATKGMHTAAQFAIVTNRARSQYRYDVRPPQQLIDSERKEMLHYILDDQFQHLRVLLLSSRGLSYMDINERLPRGQHEGLTLLHLAVIHASAGTVNTLLQLASANPNVKAEKGEHIPSYWRGATPLHLAAEKGYLKTLKFLIGAGAKVDMTDEQLRTPLMSAICHATSRMGHELCARELVRRGADLNARDFMGDGPFHLACDRGEVAMLLLKVGIARGAYDVHGMTPLHLAVDKNDVKMYFLLLKSGSHRISPKELSLRNDLGWAVLHTAAFRGFEVAARMLLEANAVVDELTADGWTALQLASSQGHARTAAVLIKAGADTAYDEMKT</sequence>
<dbReference type="PANTHER" id="PTHR24123">
    <property type="entry name" value="ANKYRIN REPEAT-CONTAINING"/>
    <property type="match status" value="1"/>
</dbReference>
<evidence type="ECO:0000256" key="1">
    <source>
        <dbReference type="ARBA" id="ARBA00022737"/>
    </source>
</evidence>
<name>A0AB34JE99_PRYPA</name>